<comment type="caution">
    <text evidence="2">The sequence shown here is derived from an EMBL/GenBank/DDBJ whole genome shotgun (WGS) entry which is preliminary data.</text>
</comment>
<dbReference type="InterPro" id="IPR013668">
    <property type="entry name" value="RNase_R_HTH_12"/>
</dbReference>
<dbReference type="RefSeq" id="WP_336823180.1">
    <property type="nucleotide sequence ID" value="NZ_JBHTLT010000104.1"/>
</dbReference>
<dbReference type="Pfam" id="PF08461">
    <property type="entry name" value="WHD_RNase_R"/>
    <property type="match status" value="1"/>
</dbReference>
<evidence type="ECO:0000313" key="2">
    <source>
        <dbReference type="EMBL" id="MFD1205971.1"/>
    </source>
</evidence>
<proteinExistence type="predicted"/>
<dbReference type="Proteomes" id="UP001597231">
    <property type="component" value="Unassembled WGS sequence"/>
</dbReference>
<accession>A0ABW3TYR8</accession>
<feature type="domain" description="Ribonuclease R winged-helix" evidence="1">
    <location>
        <begin position="7"/>
        <end position="54"/>
    </location>
</feature>
<sequence>MWAIETEKLLEEREIILSEQQIRLRLEVLQELGLVNARQGRGGTTITNLGEKYLQSKEFVN</sequence>
<dbReference type="EMBL" id="JBHTLT010000104">
    <property type="protein sequence ID" value="MFD1205971.1"/>
    <property type="molecule type" value="Genomic_DNA"/>
</dbReference>
<reference evidence="3" key="1">
    <citation type="journal article" date="2019" name="Int. J. Syst. Evol. Microbiol.">
        <title>The Global Catalogue of Microorganisms (GCM) 10K type strain sequencing project: providing services to taxonomists for standard genome sequencing and annotation.</title>
        <authorList>
            <consortium name="The Broad Institute Genomics Platform"/>
            <consortium name="The Broad Institute Genome Sequencing Center for Infectious Disease"/>
            <person name="Wu L."/>
            <person name="Ma J."/>
        </authorList>
    </citation>
    <scope>NUCLEOTIDE SEQUENCE [LARGE SCALE GENOMIC DNA]</scope>
    <source>
        <strain evidence="3">CCUG 53915</strain>
    </source>
</reference>
<organism evidence="2 3">
    <name type="scientific">Sporosarcina contaminans</name>
    <dbReference type="NCBI Taxonomy" id="633403"/>
    <lineage>
        <taxon>Bacteria</taxon>
        <taxon>Bacillati</taxon>
        <taxon>Bacillota</taxon>
        <taxon>Bacilli</taxon>
        <taxon>Bacillales</taxon>
        <taxon>Caryophanaceae</taxon>
        <taxon>Sporosarcina</taxon>
    </lineage>
</organism>
<gene>
    <name evidence="2" type="ORF">ACFQ38_12810</name>
</gene>
<dbReference type="Gene3D" id="1.10.10.10">
    <property type="entry name" value="Winged helix-like DNA-binding domain superfamily/Winged helix DNA-binding domain"/>
    <property type="match status" value="1"/>
</dbReference>
<evidence type="ECO:0000259" key="1">
    <source>
        <dbReference type="Pfam" id="PF08461"/>
    </source>
</evidence>
<name>A0ABW3TYR8_9BACL</name>
<protein>
    <submittedName>
        <fullName evidence="2">Winged-helix domain-containing protein</fullName>
    </submittedName>
</protein>
<dbReference type="InterPro" id="IPR036388">
    <property type="entry name" value="WH-like_DNA-bd_sf"/>
</dbReference>
<evidence type="ECO:0000313" key="3">
    <source>
        <dbReference type="Proteomes" id="UP001597231"/>
    </source>
</evidence>
<keyword evidence="3" id="KW-1185">Reference proteome</keyword>